<organism evidence="3 5">
    <name type="scientific">Diatraea saccharalis</name>
    <name type="common">sugarcane borer</name>
    <dbReference type="NCBI Taxonomy" id="40085"/>
    <lineage>
        <taxon>Eukaryota</taxon>
        <taxon>Metazoa</taxon>
        <taxon>Ecdysozoa</taxon>
        <taxon>Arthropoda</taxon>
        <taxon>Hexapoda</taxon>
        <taxon>Insecta</taxon>
        <taxon>Pterygota</taxon>
        <taxon>Neoptera</taxon>
        <taxon>Endopterygota</taxon>
        <taxon>Lepidoptera</taxon>
        <taxon>Glossata</taxon>
        <taxon>Ditrysia</taxon>
        <taxon>Pyraloidea</taxon>
        <taxon>Crambidae</taxon>
        <taxon>Crambinae</taxon>
        <taxon>Diatraea</taxon>
    </lineage>
</organism>
<proteinExistence type="predicted"/>
<dbReference type="PANTHER" id="PTHR24252:SF7">
    <property type="entry name" value="HYALIN"/>
    <property type="match status" value="1"/>
</dbReference>
<dbReference type="InterPro" id="IPR001254">
    <property type="entry name" value="Trypsin_dom"/>
</dbReference>
<dbReference type="GO" id="GO:0006508">
    <property type="term" value="P:proteolysis"/>
    <property type="evidence" value="ECO:0007669"/>
    <property type="project" value="InterPro"/>
</dbReference>
<dbReference type="InterPro" id="IPR043504">
    <property type="entry name" value="Peptidase_S1_PA_chymotrypsin"/>
</dbReference>
<reference evidence="3" key="2">
    <citation type="submission" date="2022-10" db="EMBL/GenBank/DDBJ databases">
        <authorList>
            <consortium name="ENA_rothamsted_submissions"/>
            <consortium name="culmorum"/>
            <person name="King R."/>
        </authorList>
    </citation>
    <scope>NUCLEOTIDE SEQUENCE</scope>
</reference>
<evidence type="ECO:0000313" key="5">
    <source>
        <dbReference type="Proteomes" id="UP001153714"/>
    </source>
</evidence>
<dbReference type="Proteomes" id="UP001153714">
    <property type="component" value="Chromosome 2"/>
</dbReference>
<dbReference type="Pfam" id="PF00089">
    <property type="entry name" value="Trypsin"/>
    <property type="match status" value="1"/>
</dbReference>
<keyword evidence="1" id="KW-1015">Disulfide bond</keyword>
<dbReference type="EMBL" id="OU893333">
    <property type="protein sequence ID" value="CAG9788863.1"/>
    <property type="molecule type" value="Genomic_DNA"/>
</dbReference>
<protein>
    <recommendedName>
        <fullName evidence="2">Peptidase S1 domain-containing protein</fullName>
    </recommendedName>
</protein>
<dbReference type="OrthoDB" id="9448935at2759"/>
<dbReference type="EMBL" id="OU893333">
    <property type="protein sequence ID" value="CAG9788871.1"/>
    <property type="molecule type" value="Genomic_DNA"/>
</dbReference>
<keyword evidence="5" id="KW-1185">Reference proteome</keyword>
<dbReference type="Gene3D" id="2.40.10.10">
    <property type="entry name" value="Trypsin-like serine proteases"/>
    <property type="match status" value="1"/>
</dbReference>
<dbReference type="GO" id="GO:0004252">
    <property type="term" value="F:serine-type endopeptidase activity"/>
    <property type="evidence" value="ECO:0007669"/>
    <property type="project" value="InterPro"/>
</dbReference>
<dbReference type="PANTHER" id="PTHR24252">
    <property type="entry name" value="ACROSIN-RELATED"/>
    <property type="match status" value="1"/>
</dbReference>
<dbReference type="AlphaFoldDB" id="A0A9N9R3H6"/>
<accession>A0A9N9R3H6</accession>
<evidence type="ECO:0000313" key="3">
    <source>
        <dbReference type="EMBL" id="CAG9788863.1"/>
    </source>
</evidence>
<sequence>MRQLKWNDELRPACLPQPTAEDFSGNMATVAGWGFTSEDRAKGSRPDILQKTSVLVVTNEECNEWYQSQGSKIKVISTQMCAGHEDGGRDSCWVSIWYYVVEFSIYERYRELDIIGR</sequence>
<gene>
    <name evidence="3" type="ORF">DIATSA_LOCUS6646</name>
    <name evidence="4" type="ORF">DIATSA_LOCUS6652</name>
</gene>
<evidence type="ECO:0000259" key="2">
    <source>
        <dbReference type="PROSITE" id="PS50240"/>
    </source>
</evidence>
<dbReference type="InterPro" id="IPR009003">
    <property type="entry name" value="Peptidase_S1_PA"/>
</dbReference>
<dbReference type="SUPFAM" id="SSF50494">
    <property type="entry name" value="Trypsin-like serine proteases"/>
    <property type="match status" value="1"/>
</dbReference>
<dbReference type="PROSITE" id="PS50240">
    <property type="entry name" value="TRYPSIN_DOM"/>
    <property type="match status" value="1"/>
</dbReference>
<evidence type="ECO:0000256" key="1">
    <source>
        <dbReference type="ARBA" id="ARBA00023157"/>
    </source>
</evidence>
<name>A0A9N9R3H6_9NEOP</name>
<reference evidence="3" key="1">
    <citation type="submission" date="2021-12" db="EMBL/GenBank/DDBJ databases">
        <authorList>
            <person name="King R."/>
        </authorList>
    </citation>
    <scope>NUCLEOTIDE SEQUENCE</scope>
</reference>
<evidence type="ECO:0000313" key="4">
    <source>
        <dbReference type="EMBL" id="CAG9788871.1"/>
    </source>
</evidence>
<feature type="domain" description="Peptidase S1" evidence="2">
    <location>
        <begin position="1"/>
        <end position="92"/>
    </location>
</feature>